<protein>
    <submittedName>
        <fullName evidence="2">Uncharacterized protein</fullName>
    </submittedName>
</protein>
<dbReference type="Gene3D" id="2.60.120.330">
    <property type="entry name" value="B-lactam Antibiotic, Isopenicillin N Synthase, Chain"/>
    <property type="match status" value="1"/>
</dbReference>
<dbReference type="RefSeq" id="XP_070869397.1">
    <property type="nucleotide sequence ID" value="XM_071010884.1"/>
</dbReference>
<dbReference type="EMBL" id="JAZGUE010000001">
    <property type="protein sequence ID" value="KAL2270673.1"/>
    <property type="molecule type" value="Genomic_DNA"/>
</dbReference>
<evidence type="ECO:0000313" key="2">
    <source>
        <dbReference type="EMBL" id="KAL2270673.1"/>
    </source>
</evidence>
<dbReference type="GeneID" id="98125528"/>
<name>A0ABR4DJW7_9PEZI</name>
<feature type="region of interest" description="Disordered" evidence="1">
    <location>
        <begin position="860"/>
        <end position="884"/>
    </location>
</feature>
<dbReference type="SUPFAM" id="SSF51197">
    <property type="entry name" value="Clavaminate synthase-like"/>
    <property type="match status" value="1"/>
</dbReference>
<feature type="region of interest" description="Disordered" evidence="1">
    <location>
        <begin position="189"/>
        <end position="209"/>
    </location>
</feature>
<feature type="region of interest" description="Disordered" evidence="1">
    <location>
        <begin position="765"/>
        <end position="787"/>
    </location>
</feature>
<evidence type="ECO:0000256" key="1">
    <source>
        <dbReference type="SAM" id="MobiDB-lite"/>
    </source>
</evidence>
<feature type="region of interest" description="Disordered" evidence="1">
    <location>
        <begin position="520"/>
        <end position="566"/>
    </location>
</feature>
<feature type="compositionally biased region" description="Low complexity" evidence="1">
    <location>
        <begin position="318"/>
        <end position="338"/>
    </location>
</feature>
<feature type="compositionally biased region" description="Basic residues" evidence="1">
    <location>
        <begin position="257"/>
        <end position="294"/>
    </location>
</feature>
<dbReference type="InterPro" id="IPR027443">
    <property type="entry name" value="IPNS-like_sf"/>
</dbReference>
<dbReference type="Pfam" id="PF07350">
    <property type="entry name" value="Gig2-like"/>
    <property type="match status" value="1"/>
</dbReference>
<feature type="region of interest" description="Disordered" evidence="1">
    <location>
        <begin position="231"/>
        <end position="344"/>
    </location>
</feature>
<dbReference type="Proteomes" id="UP001600064">
    <property type="component" value="Unassembled WGS sequence"/>
</dbReference>
<gene>
    <name evidence="2" type="ORF">VTJ83DRAFT_44</name>
</gene>
<dbReference type="PANTHER" id="PTHR30613:SF1">
    <property type="entry name" value="DUF1479 DOMAIN PROTEIN (AFU_ORTHOLOGUE AFUA_5G09280)"/>
    <property type="match status" value="1"/>
</dbReference>
<proteinExistence type="predicted"/>
<feature type="compositionally biased region" description="Acidic residues" evidence="1">
    <location>
        <begin position="546"/>
        <end position="564"/>
    </location>
</feature>
<feature type="compositionally biased region" description="Low complexity" evidence="1">
    <location>
        <begin position="986"/>
        <end position="1006"/>
    </location>
</feature>
<feature type="compositionally biased region" description="Basic and acidic residues" evidence="1">
    <location>
        <begin position="532"/>
        <end position="545"/>
    </location>
</feature>
<evidence type="ECO:0000313" key="3">
    <source>
        <dbReference type="Proteomes" id="UP001600064"/>
    </source>
</evidence>
<feature type="region of interest" description="Disordered" evidence="1">
    <location>
        <begin position="129"/>
        <end position="149"/>
    </location>
</feature>
<feature type="region of interest" description="Disordered" evidence="1">
    <location>
        <begin position="903"/>
        <end position="932"/>
    </location>
</feature>
<reference evidence="2 3" key="1">
    <citation type="journal article" date="2024" name="Commun. Biol.">
        <title>Comparative genomic analysis of thermophilic fungi reveals convergent evolutionary adaptations and gene losses.</title>
        <authorList>
            <person name="Steindorff A.S."/>
            <person name="Aguilar-Pontes M.V."/>
            <person name="Robinson A.J."/>
            <person name="Andreopoulos B."/>
            <person name="LaButti K."/>
            <person name="Kuo A."/>
            <person name="Mondo S."/>
            <person name="Riley R."/>
            <person name="Otillar R."/>
            <person name="Haridas S."/>
            <person name="Lipzen A."/>
            <person name="Grimwood J."/>
            <person name="Schmutz J."/>
            <person name="Clum A."/>
            <person name="Reid I.D."/>
            <person name="Moisan M.C."/>
            <person name="Butler G."/>
            <person name="Nguyen T.T.M."/>
            <person name="Dewar K."/>
            <person name="Conant G."/>
            <person name="Drula E."/>
            <person name="Henrissat B."/>
            <person name="Hansel C."/>
            <person name="Singer S."/>
            <person name="Hutchinson M.I."/>
            <person name="de Vries R.P."/>
            <person name="Natvig D.O."/>
            <person name="Powell A.J."/>
            <person name="Tsang A."/>
            <person name="Grigoriev I.V."/>
        </authorList>
    </citation>
    <scope>NUCLEOTIDE SEQUENCE [LARGE SCALE GENOMIC DNA]</scope>
    <source>
        <strain evidence="2 3">ATCC 22073</strain>
    </source>
</reference>
<keyword evidence="3" id="KW-1185">Reference proteome</keyword>
<sequence>MTSSGNGGTMTMSTRAATAAATASVAGNVGGVGVGGGAGGGGGGGGGGTAAAAAAAAGLTGTGVVEDDVVMGGTSTTAAAIASVTSPTRPATRAMTSSARAAAAASLKPKGSTIVSASLLATVGRDRRVEGLGTSSGGNNGSGSSSSASASASASVSVSARANGGLGLMGMGDRGLEPRARCSQCGRRRSTACHHPDPPPTTSASACSPENAQAAAVVGAGLGPRPRRLSKLKHRAAAALSAAGSSASTSTADPDAHRHHHYHHQHHLQQHHLQHHHHHHHHHHHNHHNHHHLQHLPPDGASVPSVAFSIPPAPPRRPSSTTTTSPASGTPSDSSSPDAMEPPVLSFYGKEPVPLPSRFAHIKRSLVAGHEAELEASWARLIRALRDDVDDIASRGSSLTPSIDFADMHRPEARAAFSRDLKRYGLGLIRGVVPRADAQAAIDETVRYLERQTDFKPPSPQDPTCFDFFWTPAQVRTRAHPRVLEAQRFVMSLWDQNAEDRMATRFPVAYADRLRIHGADIGSVGPESSSAKAKEAQTGDKRPAPDDSDGSDDDGSDDDRDDDEDPKKAAAELLGEFTSSTVIAQVDNGSLERWEPDGYGRGGTYEAVFRGEWEKYDPWDPTHRISATQDLYNGYGVCSIFRMYQGMVALSTIEPGLIRLLPSPKLATAYFLLRPFFSPKTRAPERREGPEWDAFLDPSNWTLDREQSTIIHGAVPGHAQRLTELWHPHLHLRRTLVTIPTLQTGDYIVWHPDLAYHITSNPNVMASRAPSPPPPGEDADDGPSGRPVSILVYVPAAPLTQNNALYLARQRKTFQRGHPSPDFDWTGSGLGSEATHVQRPTETYIAEVGGPAALQSMGLAPFDVAPTPPGTGAGPEKDGDVPMAGMTEGAAAATAAATAAAAAPAPSSSSPPASSSPMATSPTTNATPTTAAAATAAAGSAAGQEAAASMTRAEAEVARLANIILFPDRYDFYMPKAKNRHGSGHHGASGSNAGAAGTGSGSSATGSGTGTTGAGSSSSSGSSSSYSNKRSKVDVGRLLNPVLEDEPRFASPKGKEPLVGR</sequence>
<comment type="caution">
    <text evidence="2">The sequence shown here is derived from an EMBL/GenBank/DDBJ whole genome shotgun (WGS) entry which is preliminary data.</text>
</comment>
<dbReference type="InterPro" id="IPR010856">
    <property type="entry name" value="Gig2-like"/>
</dbReference>
<feature type="compositionally biased region" description="Basic and acidic residues" evidence="1">
    <location>
        <begin position="1045"/>
        <end position="1061"/>
    </location>
</feature>
<feature type="region of interest" description="Disordered" evidence="1">
    <location>
        <begin position="815"/>
        <end position="835"/>
    </location>
</feature>
<feature type="compositionally biased region" description="Low complexity" evidence="1">
    <location>
        <begin position="237"/>
        <end position="252"/>
    </location>
</feature>
<feature type="compositionally biased region" description="Low complexity" evidence="1">
    <location>
        <begin position="1014"/>
        <end position="1025"/>
    </location>
</feature>
<accession>A0ABR4DJW7</accession>
<dbReference type="PANTHER" id="PTHR30613">
    <property type="entry name" value="UNCHARACTERIZED PROTEIN YBIU-RELATED"/>
    <property type="match status" value="1"/>
</dbReference>
<feature type="region of interest" description="Disordered" evidence="1">
    <location>
        <begin position="980"/>
        <end position="1061"/>
    </location>
</feature>
<organism evidence="2 3">
    <name type="scientific">Remersonia thermophila</name>
    <dbReference type="NCBI Taxonomy" id="72144"/>
    <lineage>
        <taxon>Eukaryota</taxon>
        <taxon>Fungi</taxon>
        <taxon>Dikarya</taxon>
        <taxon>Ascomycota</taxon>
        <taxon>Pezizomycotina</taxon>
        <taxon>Sordariomycetes</taxon>
        <taxon>Sordariomycetidae</taxon>
        <taxon>Sordariales</taxon>
        <taxon>Sordariales incertae sedis</taxon>
        <taxon>Remersonia</taxon>
    </lineage>
</organism>